<evidence type="ECO:0000256" key="5">
    <source>
        <dbReference type="ARBA" id="ARBA00022519"/>
    </source>
</evidence>
<dbReference type="InterPro" id="IPR007690">
    <property type="entry name" value="T2SS_GspM"/>
</dbReference>
<evidence type="ECO:0000256" key="7">
    <source>
        <dbReference type="ARBA" id="ARBA00022927"/>
    </source>
</evidence>
<evidence type="ECO:0000256" key="4">
    <source>
        <dbReference type="ARBA" id="ARBA00022475"/>
    </source>
</evidence>
<evidence type="ECO:0000256" key="8">
    <source>
        <dbReference type="ARBA" id="ARBA00022989"/>
    </source>
</evidence>
<dbReference type="InterPro" id="IPR023229">
    <property type="entry name" value="T2SS_M_periplasmic_sf"/>
</dbReference>
<proteinExistence type="inferred from homology"/>
<keyword evidence="4" id="KW-1003">Cell membrane</keyword>
<keyword evidence="5" id="KW-0997">Cell inner membrane</keyword>
<dbReference type="EMBL" id="FNKY01000001">
    <property type="protein sequence ID" value="SDQ87767.1"/>
    <property type="molecule type" value="Genomic_DNA"/>
</dbReference>
<dbReference type="Proteomes" id="UP000183471">
    <property type="component" value="Unassembled WGS sequence"/>
</dbReference>
<accession>A0ABY0TI86</accession>
<feature type="transmembrane region" description="Helical" evidence="10">
    <location>
        <begin position="20"/>
        <end position="37"/>
    </location>
</feature>
<comment type="subcellular location">
    <subcellularLocation>
        <location evidence="1">Cell inner membrane</location>
        <topology evidence="1">Single-pass membrane protein</topology>
    </subcellularLocation>
</comment>
<comment type="caution">
    <text evidence="11">The sequence shown here is derived from an EMBL/GenBank/DDBJ whole genome shotgun (WGS) entry which is preliminary data.</text>
</comment>
<evidence type="ECO:0000256" key="6">
    <source>
        <dbReference type="ARBA" id="ARBA00022692"/>
    </source>
</evidence>
<dbReference type="Pfam" id="PF04612">
    <property type="entry name" value="T2SSM"/>
    <property type="match status" value="1"/>
</dbReference>
<sequence length="163" mass="18016">MRARILKLWESRAPRERISIALLAIFLSVTLYLWLVVEADRARTQLRASVPVLRAQSVRLEQQASEHESLRAAPPLAASPDDLRTLMQTRINAAGLSHALVSLDATDANQVQVGFSAVPFADWLNWVAAMQSQQVRFDGGRIEALPESGMVSVTGTFIRITSH</sequence>
<evidence type="ECO:0000256" key="2">
    <source>
        <dbReference type="ARBA" id="ARBA00010637"/>
    </source>
</evidence>
<dbReference type="RefSeq" id="WP_074633259.1">
    <property type="nucleotide sequence ID" value="NZ_FNKY01000001.1"/>
</dbReference>
<protein>
    <submittedName>
        <fullName evidence="11">General secretion pathway protein M</fullName>
    </submittedName>
</protein>
<evidence type="ECO:0000256" key="1">
    <source>
        <dbReference type="ARBA" id="ARBA00004377"/>
    </source>
</evidence>
<keyword evidence="9 10" id="KW-0472">Membrane</keyword>
<evidence type="ECO:0000313" key="12">
    <source>
        <dbReference type="Proteomes" id="UP000183471"/>
    </source>
</evidence>
<dbReference type="Gene3D" id="3.30.1360.100">
    <property type="entry name" value="General secretion pathway protein M, EpsM"/>
    <property type="match status" value="1"/>
</dbReference>
<keyword evidence="7" id="KW-0653">Protein transport</keyword>
<evidence type="ECO:0000256" key="10">
    <source>
        <dbReference type="SAM" id="Phobius"/>
    </source>
</evidence>
<keyword evidence="12" id="KW-1185">Reference proteome</keyword>
<organism evidence="11 12">
    <name type="scientific">Nitrosospira multiformis</name>
    <dbReference type="NCBI Taxonomy" id="1231"/>
    <lineage>
        <taxon>Bacteria</taxon>
        <taxon>Pseudomonadati</taxon>
        <taxon>Pseudomonadota</taxon>
        <taxon>Betaproteobacteria</taxon>
        <taxon>Nitrosomonadales</taxon>
        <taxon>Nitrosomonadaceae</taxon>
        <taxon>Nitrosospira</taxon>
    </lineage>
</organism>
<reference evidence="11 12" key="1">
    <citation type="submission" date="2016-10" db="EMBL/GenBank/DDBJ databases">
        <authorList>
            <person name="Varghese N."/>
            <person name="Submissions S."/>
        </authorList>
    </citation>
    <scope>NUCLEOTIDE SEQUENCE [LARGE SCALE GENOMIC DNA]</scope>
    <source>
        <strain evidence="11 12">Nl1</strain>
    </source>
</reference>
<keyword evidence="6 10" id="KW-0812">Transmembrane</keyword>
<keyword evidence="8 10" id="KW-1133">Transmembrane helix</keyword>
<evidence type="ECO:0000313" key="11">
    <source>
        <dbReference type="EMBL" id="SDQ87767.1"/>
    </source>
</evidence>
<keyword evidence="3" id="KW-0813">Transport</keyword>
<gene>
    <name evidence="11" type="ORF">SAMN05216402_2652</name>
</gene>
<name>A0ABY0TI86_9PROT</name>
<evidence type="ECO:0000256" key="9">
    <source>
        <dbReference type="ARBA" id="ARBA00023136"/>
    </source>
</evidence>
<dbReference type="SUPFAM" id="SSF103054">
    <property type="entry name" value="General secretion pathway protein M, EpsM"/>
    <property type="match status" value="1"/>
</dbReference>
<comment type="similarity">
    <text evidence="2">Belongs to the GSP M family.</text>
</comment>
<evidence type="ECO:0000256" key="3">
    <source>
        <dbReference type="ARBA" id="ARBA00022448"/>
    </source>
</evidence>